<feature type="compositionally biased region" description="Gly residues" evidence="1">
    <location>
        <begin position="181"/>
        <end position="190"/>
    </location>
</feature>
<sequence>AERSPPRSAARTPGFRQASPERASSARRRLLRQAQGALESDDTRAKGHSADSGSEEWYSTLMSRLRRLGDRQVGPTPKVQVPAMPETLPPPATLPPAPTAAPWAVRPAPGQPRPDPGSSFLLAEFAAPGLAAANYTQQQQQQQPTTFAAARVSLPSARHSLSSRQEAESAPVFGARPALSGQGGTEGQGPQGVRQTSRQRLDVKLQELGLDRTCSPIWT</sequence>
<feature type="region of interest" description="Disordered" evidence="1">
    <location>
        <begin position="154"/>
        <end position="199"/>
    </location>
</feature>
<feature type="region of interest" description="Disordered" evidence="1">
    <location>
        <begin position="1"/>
        <end position="120"/>
    </location>
</feature>
<feature type="non-terminal residue" evidence="2">
    <location>
        <position position="1"/>
    </location>
</feature>
<evidence type="ECO:0000256" key="1">
    <source>
        <dbReference type="SAM" id="MobiDB-lite"/>
    </source>
</evidence>
<evidence type="ECO:0000313" key="2">
    <source>
        <dbReference type="EMBL" id="CAE8718146.1"/>
    </source>
</evidence>
<proteinExistence type="predicted"/>
<evidence type="ECO:0000313" key="3">
    <source>
        <dbReference type="Proteomes" id="UP000626109"/>
    </source>
</evidence>
<comment type="caution">
    <text evidence="2">The sequence shown here is derived from an EMBL/GenBank/DDBJ whole genome shotgun (WGS) entry which is preliminary data.</text>
</comment>
<name>A0A813L8Y2_POLGL</name>
<dbReference type="Proteomes" id="UP000626109">
    <property type="component" value="Unassembled WGS sequence"/>
</dbReference>
<dbReference type="AlphaFoldDB" id="A0A813L8Y2"/>
<organism evidence="2 3">
    <name type="scientific">Polarella glacialis</name>
    <name type="common">Dinoflagellate</name>
    <dbReference type="NCBI Taxonomy" id="89957"/>
    <lineage>
        <taxon>Eukaryota</taxon>
        <taxon>Sar</taxon>
        <taxon>Alveolata</taxon>
        <taxon>Dinophyceae</taxon>
        <taxon>Suessiales</taxon>
        <taxon>Suessiaceae</taxon>
        <taxon>Polarella</taxon>
    </lineage>
</organism>
<accession>A0A813L8Y2</accession>
<feature type="compositionally biased region" description="Pro residues" evidence="1">
    <location>
        <begin position="87"/>
        <end position="99"/>
    </location>
</feature>
<protein>
    <submittedName>
        <fullName evidence="2">Uncharacterized protein</fullName>
    </submittedName>
</protein>
<reference evidence="2" key="1">
    <citation type="submission" date="2021-02" db="EMBL/GenBank/DDBJ databases">
        <authorList>
            <person name="Dougan E. K."/>
            <person name="Rhodes N."/>
            <person name="Thang M."/>
            <person name="Chan C."/>
        </authorList>
    </citation>
    <scope>NUCLEOTIDE SEQUENCE</scope>
</reference>
<dbReference type="EMBL" id="CAJNNW010033319">
    <property type="protein sequence ID" value="CAE8718146.1"/>
    <property type="molecule type" value="Genomic_DNA"/>
</dbReference>
<gene>
    <name evidence="2" type="ORF">PGLA2088_LOCUS39920</name>
</gene>